<dbReference type="Proteomes" id="UP001295444">
    <property type="component" value="Chromosome 13"/>
</dbReference>
<accession>A0AAD1TI32</accession>
<gene>
    <name evidence="1" type="ORF">PECUL_23A022058</name>
</gene>
<name>A0AAD1TI32_PELCU</name>
<protein>
    <submittedName>
        <fullName evidence="1">Uncharacterized protein</fullName>
    </submittedName>
</protein>
<evidence type="ECO:0000313" key="2">
    <source>
        <dbReference type="Proteomes" id="UP001295444"/>
    </source>
</evidence>
<sequence>MAQHTPSEQRRMPRKFCGASICPRWIFRTGTQRFPCLRLRCYLGGPGGNLQ</sequence>
<organism evidence="1 2">
    <name type="scientific">Pelobates cultripes</name>
    <name type="common">Western spadefoot toad</name>
    <dbReference type="NCBI Taxonomy" id="61616"/>
    <lineage>
        <taxon>Eukaryota</taxon>
        <taxon>Metazoa</taxon>
        <taxon>Chordata</taxon>
        <taxon>Craniata</taxon>
        <taxon>Vertebrata</taxon>
        <taxon>Euteleostomi</taxon>
        <taxon>Amphibia</taxon>
        <taxon>Batrachia</taxon>
        <taxon>Anura</taxon>
        <taxon>Pelobatoidea</taxon>
        <taxon>Pelobatidae</taxon>
        <taxon>Pelobates</taxon>
    </lineage>
</organism>
<dbReference type="AlphaFoldDB" id="A0AAD1TI32"/>
<reference evidence="1" key="1">
    <citation type="submission" date="2022-03" db="EMBL/GenBank/DDBJ databases">
        <authorList>
            <person name="Alioto T."/>
            <person name="Alioto T."/>
            <person name="Gomez Garrido J."/>
        </authorList>
    </citation>
    <scope>NUCLEOTIDE SEQUENCE</scope>
</reference>
<dbReference type="EMBL" id="OW240924">
    <property type="protein sequence ID" value="CAH2327628.1"/>
    <property type="molecule type" value="Genomic_DNA"/>
</dbReference>
<evidence type="ECO:0000313" key="1">
    <source>
        <dbReference type="EMBL" id="CAH2327628.1"/>
    </source>
</evidence>
<keyword evidence="2" id="KW-1185">Reference proteome</keyword>
<proteinExistence type="predicted"/>